<accession>A9UP64</accession>
<dbReference type="NCBIfam" id="TIGR01038">
    <property type="entry name" value="uL22_arch_euk"/>
    <property type="match status" value="1"/>
</dbReference>
<evidence type="ECO:0000313" key="6">
    <source>
        <dbReference type="Proteomes" id="UP000001357"/>
    </source>
</evidence>
<reference evidence="5 6" key="1">
    <citation type="journal article" date="2008" name="Nature">
        <title>The genome of the choanoflagellate Monosiga brevicollis and the origin of metazoans.</title>
        <authorList>
            <consortium name="JGI Sequencing"/>
            <person name="King N."/>
            <person name="Westbrook M.J."/>
            <person name="Young S.L."/>
            <person name="Kuo A."/>
            <person name="Abedin M."/>
            <person name="Chapman J."/>
            <person name="Fairclough S."/>
            <person name="Hellsten U."/>
            <person name="Isogai Y."/>
            <person name="Letunic I."/>
            <person name="Marr M."/>
            <person name="Pincus D."/>
            <person name="Putnam N."/>
            <person name="Rokas A."/>
            <person name="Wright K.J."/>
            <person name="Zuzow R."/>
            <person name="Dirks W."/>
            <person name="Good M."/>
            <person name="Goodstein D."/>
            <person name="Lemons D."/>
            <person name="Li W."/>
            <person name="Lyons J.B."/>
            <person name="Morris A."/>
            <person name="Nichols S."/>
            <person name="Richter D.J."/>
            <person name="Salamov A."/>
            <person name="Bork P."/>
            <person name="Lim W.A."/>
            <person name="Manning G."/>
            <person name="Miller W.T."/>
            <person name="McGinnis W."/>
            <person name="Shapiro H."/>
            <person name="Tjian R."/>
            <person name="Grigoriev I.V."/>
            <person name="Rokhsar D."/>
        </authorList>
    </citation>
    <scope>NUCLEOTIDE SEQUENCE [LARGE SCALE GENOMIC DNA]</scope>
    <source>
        <strain evidence="6">MX1 / ATCC 50154</strain>
    </source>
</reference>
<dbReference type="eggNOG" id="KOG3353">
    <property type="taxonomic scope" value="Eukaryota"/>
</dbReference>
<evidence type="ECO:0008006" key="7">
    <source>
        <dbReference type="Google" id="ProtNLM"/>
    </source>
</evidence>
<dbReference type="PANTHER" id="PTHR11593:SF10">
    <property type="entry name" value="60S RIBOSOMAL PROTEIN L17"/>
    <property type="match status" value="1"/>
</dbReference>
<dbReference type="SUPFAM" id="SSF54843">
    <property type="entry name" value="Ribosomal protein L22"/>
    <property type="match status" value="1"/>
</dbReference>
<proteinExistence type="inferred from homology"/>
<evidence type="ECO:0000256" key="2">
    <source>
        <dbReference type="ARBA" id="ARBA00022980"/>
    </source>
</evidence>
<dbReference type="KEGG" id="mbr:MONBRDRAFT_19062"/>
<organism evidence="5 6">
    <name type="scientific">Monosiga brevicollis</name>
    <name type="common">Choanoflagellate</name>
    <dbReference type="NCBI Taxonomy" id="81824"/>
    <lineage>
        <taxon>Eukaryota</taxon>
        <taxon>Choanoflagellata</taxon>
        <taxon>Craspedida</taxon>
        <taxon>Salpingoecidae</taxon>
        <taxon>Monosiga</taxon>
    </lineage>
</organism>
<dbReference type="CDD" id="cd00336">
    <property type="entry name" value="Ribosomal_L22"/>
    <property type="match status" value="1"/>
</dbReference>
<keyword evidence="2 4" id="KW-0689">Ribosomal protein</keyword>
<protein>
    <recommendedName>
        <fullName evidence="7">60S ribosomal protein L17</fullName>
    </recommendedName>
</protein>
<dbReference type="GO" id="GO:0022625">
    <property type="term" value="C:cytosolic large ribosomal subunit"/>
    <property type="evidence" value="ECO:0000318"/>
    <property type="project" value="GO_Central"/>
</dbReference>
<dbReference type="GO" id="GO:0003735">
    <property type="term" value="F:structural constituent of ribosome"/>
    <property type="evidence" value="ECO:0000318"/>
    <property type="project" value="GO_Central"/>
</dbReference>
<evidence type="ECO:0000313" key="5">
    <source>
        <dbReference type="EMBL" id="EDQ92365.1"/>
    </source>
</evidence>
<dbReference type="Pfam" id="PF00237">
    <property type="entry name" value="Ribosomal_L22"/>
    <property type="match status" value="1"/>
</dbReference>
<dbReference type="AlphaFoldDB" id="A9UP64"/>
<dbReference type="InterPro" id="IPR018260">
    <property type="entry name" value="Ribosomal_uL22_CS"/>
</dbReference>
<dbReference type="EMBL" id="CH991543">
    <property type="protein sequence ID" value="EDQ92365.1"/>
    <property type="molecule type" value="Genomic_DNA"/>
</dbReference>
<dbReference type="Proteomes" id="UP000001357">
    <property type="component" value="Unassembled WGS sequence"/>
</dbReference>
<dbReference type="OMA" id="NTYETAR"/>
<keyword evidence="3 4" id="KW-0687">Ribonucleoprotein</keyword>
<dbReference type="InterPro" id="IPR001063">
    <property type="entry name" value="Ribosomal_uL22"/>
</dbReference>
<dbReference type="GO" id="GO:0002181">
    <property type="term" value="P:cytoplasmic translation"/>
    <property type="evidence" value="ECO:0000318"/>
    <property type="project" value="GO_Central"/>
</dbReference>
<dbReference type="FunCoup" id="A9UP64">
    <property type="interactions" value="1252"/>
</dbReference>
<dbReference type="Gene3D" id="3.90.470.10">
    <property type="entry name" value="Ribosomal protein L22/L17"/>
    <property type="match status" value="1"/>
</dbReference>
<dbReference type="RefSeq" id="XP_001742127.1">
    <property type="nucleotide sequence ID" value="XM_001742075.1"/>
</dbReference>
<dbReference type="InParanoid" id="A9UP64"/>
<sequence>MVRYARNPDEAVEAKTCKTRGSYLRVHYKNTRETVHAIKGMTLKRAQAFLENVKAKKEIVPFKRYNGSIGRKAQCKAWGWSQGRWPTKSAEFVLGLLKNAESNAEAKNLDTEKLVIEHGQVNRAPHMRRRTYRAHGRINPYQSSPCHVEMWLVERDETVPAAQDSTGRSKKVVSA</sequence>
<evidence type="ECO:0000256" key="4">
    <source>
        <dbReference type="RuleBase" id="RU004005"/>
    </source>
</evidence>
<gene>
    <name evidence="5" type="ORF">MONBRDRAFT_19062</name>
</gene>
<name>A9UP64_MONBE</name>
<keyword evidence="6" id="KW-1185">Reference proteome</keyword>
<dbReference type="InterPro" id="IPR005721">
    <property type="entry name" value="Ribosomal_uL22_euk/arc"/>
</dbReference>
<dbReference type="STRING" id="81824.A9UP64"/>
<comment type="similarity">
    <text evidence="1 4">Belongs to the universal ribosomal protein uL22 family.</text>
</comment>
<evidence type="ECO:0000256" key="1">
    <source>
        <dbReference type="ARBA" id="ARBA00009451"/>
    </source>
</evidence>
<dbReference type="InterPro" id="IPR036394">
    <property type="entry name" value="Ribosomal_uL22_sf"/>
</dbReference>
<dbReference type="PROSITE" id="PS00464">
    <property type="entry name" value="RIBOSOMAL_L22"/>
    <property type="match status" value="1"/>
</dbReference>
<dbReference type="PANTHER" id="PTHR11593">
    <property type="entry name" value="60S RIBOSOMAL PROTEIN L17"/>
    <property type="match status" value="1"/>
</dbReference>
<evidence type="ECO:0000256" key="3">
    <source>
        <dbReference type="ARBA" id="ARBA00023274"/>
    </source>
</evidence>
<dbReference type="GeneID" id="5887964"/>